<evidence type="ECO:0000256" key="1">
    <source>
        <dbReference type="SAM" id="MobiDB-lite"/>
    </source>
</evidence>
<proteinExistence type="predicted"/>
<organism evidence="4 5">
    <name type="scientific">Actinophytocola xanthii</name>
    <dbReference type="NCBI Taxonomy" id="1912961"/>
    <lineage>
        <taxon>Bacteria</taxon>
        <taxon>Bacillati</taxon>
        <taxon>Actinomycetota</taxon>
        <taxon>Actinomycetes</taxon>
        <taxon>Pseudonocardiales</taxon>
        <taxon>Pseudonocardiaceae</taxon>
    </lineage>
</organism>
<keyword evidence="2" id="KW-0812">Transmembrane</keyword>
<feature type="transmembrane region" description="Helical" evidence="2">
    <location>
        <begin position="12"/>
        <end position="35"/>
    </location>
</feature>
<gene>
    <name evidence="4" type="ORF">BU204_33900</name>
</gene>
<name>A0A1Q8C2N7_9PSEU</name>
<keyword evidence="2" id="KW-1133">Transmembrane helix</keyword>
<dbReference type="OrthoDB" id="4427486at2"/>
<keyword evidence="2" id="KW-0472">Membrane</keyword>
<dbReference type="EMBL" id="MSIE01000092">
    <property type="protein sequence ID" value="OLF08611.1"/>
    <property type="molecule type" value="Genomic_DNA"/>
</dbReference>
<dbReference type="InterPro" id="IPR027381">
    <property type="entry name" value="LytR/CpsA/Psr_C"/>
</dbReference>
<feature type="region of interest" description="Disordered" evidence="1">
    <location>
        <begin position="35"/>
        <end position="124"/>
    </location>
</feature>
<evidence type="ECO:0000259" key="3">
    <source>
        <dbReference type="Pfam" id="PF13399"/>
    </source>
</evidence>
<feature type="domain" description="LytR/CpsA/Psr regulator C-terminal" evidence="3">
    <location>
        <begin position="114"/>
        <end position="202"/>
    </location>
</feature>
<comment type="caution">
    <text evidence="4">The sequence shown here is derived from an EMBL/GenBank/DDBJ whole genome shotgun (WGS) entry which is preliminary data.</text>
</comment>
<feature type="compositionally biased region" description="Low complexity" evidence="1">
    <location>
        <begin position="51"/>
        <end position="83"/>
    </location>
</feature>
<evidence type="ECO:0000313" key="5">
    <source>
        <dbReference type="Proteomes" id="UP000185596"/>
    </source>
</evidence>
<dbReference type="RefSeq" id="WP_075129897.1">
    <property type="nucleotide sequence ID" value="NZ_MSIE01000092.1"/>
</dbReference>
<protein>
    <recommendedName>
        <fullName evidence="3">LytR/CpsA/Psr regulator C-terminal domain-containing protein</fullName>
    </recommendedName>
</protein>
<feature type="compositionally biased region" description="Polar residues" evidence="1">
    <location>
        <begin position="111"/>
        <end position="123"/>
    </location>
</feature>
<reference evidence="4 5" key="1">
    <citation type="submission" date="2016-12" db="EMBL/GenBank/DDBJ databases">
        <title>The draft genome sequence of Actinophytocola sp. 11-183.</title>
        <authorList>
            <person name="Wang W."/>
            <person name="Yuan L."/>
        </authorList>
    </citation>
    <scope>NUCLEOTIDE SEQUENCE [LARGE SCALE GENOMIC DNA]</scope>
    <source>
        <strain evidence="4 5">11-183</strain>
    </source>
</reference>
<dbReference type="Proteomes" id="UP000185596">
    <property type="component" value="Unassembled WGS sequence"/>
</dbReference>
<keyword evidence="5" id="KW-1185">Reference proteome</keyword>
<dbReference type="Pfam" id="PF13399">
    <property type="entry name" value="LytR_C"/>
    <property type="match status" value="1"/>
</dbReference>
<accession>A0A1Q8C2N7</accession>
<evidence type="ECO:0000256" key="2">
    <source>
        <dbReference type="SAM" id="Phobius"/>
    </source>
</evidence>
<dbReference type="Gene3D" id="3.30.70.2390">
    <property type="match status" value="1"/>
</dbReference>
<dbReference type="STRING" id="1912961.BU204_33900"/>
<dbReference type="AlphaFoldDB" id="A0A1Q8C2N7"/>
<evidence type="ECO:0000313" key="4">
    <source>
        <dbReference type="EMBL" id="OLF08611.1"/>
    </source>
</evidence>
<sequence>MTAPDPSPTRPLRVAGLALLGLAAIALVIGLFSLVGGNGDDQADDNEQPPASTSAPNGSGTSSPPGSATSSPGTSSRPPSSERPSTDRPPESAGSSAPAPPPGDGNGEPGKSQQVRVYNNSTVGGLANRAADELRESGWPVTEVGNYPSGVIPTTTVYFRPGTAEESAAEVLGDEFGMRVEPRFTGLGGAEPGLIVIVTSDYQGPGGVREPEEKDDK</sequence>